<dbReference type="EMBL" id="ADBF01000225">
    <property type="protein sequence ID" value="EFE49211.1"/>
    <property type="molecule type" value="Genomic_DNA"/>
</dbReference>
<feature type="non-terminal residue" evidence="1">
    <location>
        <position position="158"/>
    </location>
</feature>
<organism evidence="1 2">
    <name type="scientific">Neisseria elongata subsp. glycolytica ATCC 29315</name>
    <dbReference type="NCBI Taxonomy" id="546263"/>
    <lineage>
        <taxon>Bacteria</taxon>
        <taxon>Pseudomonadati</taxon>
        <taxon>Pseudomonadota</taxon>
        <taxon>Betaproteobacteria</taxon>
        <taxon>Neisseriales</taxon>
        <taxon>Neisseriaceae</taxon>
        <taxon>Neisseria</taxon>
    </lineage>
</organism>
<evidence type="ECO:0000313" key="1">
    <source>
        <dbReference type="EMBL" id="EFE49211.1"/>
    </source>
</evidence>
<evidence type="ECO:0000313" key="2">
    <source>
        <dbReference type="Proteomes" id="UP000005536"/>
    </source>
</evidence>
<dbReference type="Proteomes" id="UP000005536">
    <property type="component" value="Unassembled WGS sequence"/>
</dbReference>
<comment type="caution">
    <text evidence="1">The sequence shown here is derived from an EMBL/GenBank/DDBJ whole genome shotgun (WGS) entry which is preliminary data.</text>
</comment>
<reference evidence="1 2" key="1">
    <citation type="submission" date="2010-02" db="EMBL/GenBank/DDBJ databases">
        <authorList>
            <person name="Weinstock G."/>
            <person name="Sodergren E."/>
            <person name="Clifton S."/>
            <person name="Fulton L."/>
            <person name="Fulton B."/>
            <person name="Courtney L."/>
            <person name="Fronick C."/>
            <person name="Harrison M."/>
            <person name="Strong C."/>
            <person name="Farmer C."/>
            <person name="Delahaunty K."/>
            <person name="Markovic C."/>
            <person name="Hall O."/>
            <person name="Minx P."/>
            <person name="Tomlinson C."/>
            <person name="Mitreva M."/>
            <person name="Nelson J."/>
            <person name="Hou S."/>
            <person name="Wollam A."/>
            <person name="Pepin K.H."/>
            <person name="Johnson M."/>
            <person name="Bhonagiri V."/>
            <person name="Zhang X."/>
            <person name="Suruliraj S."/>
            <person name="Warren W."/>
            <person name="Chinwalla A."/>
            <person name="Mardis E.R."/>
            <person name="Wilson R.K."/>
        </authorList>
    </citation>
    <scope>NUCLEOTIDE SEQUENCE [LARGE SCALE GENOMIC DNA]</scope>
    <source>
        <strain evidence="1 2">ATCC 29315</strain>
    </source>
</reference>
<name>D4DSI7_NEIEG</name>
<proteinExistence type="predicted"/>
<accession>D4DSI7</accession>
<dbReference type="AlphaFoldDB" id="D4DSI7"/>
<protein>
    <submittedName>
        <fullName evidence="1">Uncharacterized protein</fullName>
    </submittedName>
</protein>
<sequence length="158" mass="16272">MDDAAVRRRGVQEAGEAVGYVFGMHGLEVETAAVRQGQDGQARQFEEGFAAAAAAPVYHGRACQDGVRAVFADGFVAAPFAADEGDRMCGVCAEGGELQPAGYARFPRPYRQFGGCAVVDGFEQVAAAAHDADAVGDGIAAFQQRHGGGCFGVSAGRV</sequence>
<gene>
    <name evidence="1" type="ORF">NEIELOOT_02032</name>
</gene>